<dbReference type="EMBL" id="CADCVS010000065">
    <property type="protein sequence ID" value="CAA9474352.1"/>
    <property type="molecule type" value="Genomic_DNA"/>
</dbReference>
<accession>A0A6J4RPM4</accession>
<organism evidence="1">
    <name type="scientific">uncultured Solirubrobacteraceae bacterium</name>
    <dbReference type="NCBI Taxonomy" id="1162706"/>
    <lineage>
        <taxon>Bacteria</taxon>
        <taxon>Bacillati</taxon>
        <taxon>Actinomycetota</taxon>
        <taxon>Thermoleophilia</taxon>
        <taxon>Solirubrobacterales</taxon>
        <taxon>Solirubrobacteraceae</taxon>
        <taxon>environmental samples</taxon>
    </lineage>
</organism>
<sequence>MLIVDLASGGFDGVALVEGLRAGGELVSTRTLGVYSHVDAETKTRADAAGFDLVVPRSRLAREGAALVDRLGAPQ</sequence>
<name>A0A6J4RPM4_9ACTN</name>
<gene>
    <name evidence="1" type="ORF">AVDCRST_MAG30-347</name>
</gene>
<reference evidence="1" key="1">
    <citation type="submission" date="2020-02" db="EMBL/GenBank/DDBJ databases">
        <authorList>
            <person name="Meier V. D."/>
        </authorList>
    </citation>
    <scope>NUCLEOTIDE SEQUENCE</scope>
    <source>
        <strain evidence="1">AVDCRST_MAG30</strain>
    </source>
</reference>
<protein>
    <recommendedName>
        <fullName evidence="2">Response regulatory domain-containing protein</fullName>
    </recommendedName>
</protein>
<evidence type="ECO:0000313" key="1">
    <source>
        <dbReference type="EMBL" id="CAA9474352.1"/>
    </source>
</evidence>
<proteinExistence type="predicted"/>
<dbReference type="AlphaFoldDB" id="A0A6J4RPM4"/>
<evidence type="ECO:0008006" key="2">
    <source>
        <dbReference type="Google" id="ProtNLM"/>
    </source>
</evidence>